<evidence type="ECO:0000256" key="8">
    <source>
        <dbReference type="ARBA" id="ARBA00023136"/>
    </source>
</evidence>
<keyword evidence="5 9" id="KW-0808">Transferase</keyword>
<feature type="transmembrane region" description="Helical" evidence="9">
    <location>
        <begin position="224"/>
        <end position="243"/>
    </location>
</feature>
<dbReference type="InterPro" id="IPR039653">
    <property type="entry name" value="Prenyltransferase"/>
</dbReference>
<comment type="similarity">
    <text evidence="4 9">Belongs to the UbiA prenyltransferase family.</text>
</comment>
<keyword evidence="6 9" id="KW-0812">Transmembrane</keyword>
<dbReference type="FunFam" id="1.20.120.1780:FF:000001">
    <property type="entry name" value="4-hydroxybenzoate octaprenyltransferase"/>
    <property type="match status" value="1"/>
</dbReference>
<dbReference type="EC" id="2.5.1.39" evidence="9"/>
<feature type="transmembrane region" description="Helical" evidence="9">
    <location>
        <begin position="28"/>
        <end position="49"/>
    </location>
</feature>
<feature type="transmembrane region" description="Helical" evidence="9">
    <location>
        <begin position="55"/>
        <end position="79"/>
    </location>
</feature>
<name>A0A9P5Y4Q2_9AGAR</name>
<dbReference type="EMBL" id="MU150288">
    <property type="protein sequence ID" value="KAF9461150.1"/>
    <property type="molecule type" value="Genomic_DNA"/>
</dbReference>
<keyword evidence="8 9" id="KW-0472">Membrane</keyword>
<evidence type="ECO:0000256" key="3">
    <source>
        <dbReference type="ARBA" id="ARBA00005179"/>
    </source>
</evidence>
<dbReference type="OrthoDB" id="18170at2759"/>
<feature type="transmembrane region" description="Helical" evidence="9">
    <location>
        <begin position="170"/>
        <end position="193"/>
    </location>
</feature>
<protein>
    <recommendedName>
        <fullName evidence="9">4-hydroxybenzoate polyprenyltransferase, mitochondrial</fullName>
        <shortName evidence="9">4-HB polyprenyltransferase</shortName>
        <ecNumber evidence="9">2.5.1.39</ecNumber>
    </recommendedName>
    <alternativeName>
        <fullName evidence="9">Para-hydroxybenzoate--polyprenyltransferase</fullName>
        <shortName evidence="9">PHB:PPT</shortName>
        <shortName evidence="9">PHB:polyprenyltransferase</shortName>
    </alternativeName>
</protein>
<keyword evidence="7 9" id="KW-1133">Transmembrane helix</keyword>
<comment type="pathway">
    <text evidence="3">Secondary metabolite biosynthesis.</text>
</comment>
<evidence type="ECO:0000313" key="11">
    <source>
        <dbReference type="Proteomes" id="UP000807353"/>
    </source>
</evidence>
<dbReference type="AlphaFoldDB" id="A0A9P5Y4Q2"/>
<comment type="catalytic activity">
    <reaction evidence="9">
        <text>an all-trans-polyprenyl diphosphate + 4-hydroxybenzoate = a 4-hydroxy-3-(all-trans-polyprenyl)benzoate + diphosphate</text>
        <dbReference type="Rhea" id="RHEA:44504"/>
        <dbReference type="Rhea" id="RHEA-COMP:9514"/>
        <dbReference type="Rhea" id="RHEA-COMP:9564"/>
        <dbReference type="ChEBI" id="CHEBI:17879"/>
        <dbReference type="ChEBI" id="CHEBI:33019"/>
        <dbReference type="ChEBI" id="CHEBI:58914"/>
        <dbReference type="ChEBI" id="CHEBI:78396"/>
        <dbReference type="EC" id="2.5.1.39"/>
    </reaction>
</comment>
<comment type="subcellular location">
    <subcellularLocation>
        <location evidence="2">Membrane</location>
        <topology evidence="2">Multi-pass membrane protein</topology>
    </subcellularLocation>
    <subcellularLocation>
        <location evidence="9">Mitochondrion inner membrane</location>
        <topology evidence="9">Multi-pass membrane protein</topology>
        <orientation evidence="9">Matrix side</orientation>
    </subcellularLocation>
</comment>
<dbReference type="GO" id="GO:0005743">
    <property type="term" value="C:mitochondrial inner membrane"/>
    <property type="evidence" value="ECO:0007669"/>
    <property type="project" value="UniProtKB-SubCell"/>
</dbReference>
<feature type="transmembrane region" description="Helical" evidence="9">
    <location>
        <begin position="250"/>
        <end position="267"/>
    </location>
</feature>
<comment type="pathway">
    <text evidence="9">Cofactor biosynthesis; ubiquinone biosynthesis.</text>
</comment>
<keyword evidence="9" id="KW-0414">Isoprene biosynthesis</keyword>
<keyword evidence="11" id="KW-1185">Reference proteome</keyword>
<organism evidence="10 11">
    <name type="scientific">Collybia nuda</name>
    <dbReference type="NCBI Taxonomy" id="64659"/>
    <lineage>
        <taxon>Eukaryota</taxon>
        <taxon>Fungi</taxon>
        <taxon>Dikarya</taxon>
        <taxon>Basidiomycota</taxon>
        <taxon>Agaricomycotina</taxon>
        <taxon>Agaricomycetes</taxon>
        <taxon>Agaricomycetidae</taxon>
        <taxon>Agaricales</taxon>
        <taxon>Tricholomatineae</taxon>
        <taxon>Clitocybaceae</taxon>
        <taxon>Collybia</taxon>
    </lineage>
</organism>
<dbReference type="Gene3D" id="1.10.357.140">
    <property type="entry name" value="UbiA prenyltransferase"/>
    <property type="match status" value="1"/>
</dbReference>
<dbReference type="Proteomes" id="UP000807353">
    <property type="component" value="Unassembled WGS sequence"/>
</dbReference>
<proteinExistence type="inferred from homology"/>
<dbReference type="Pfam" id="PF01040">
    <property type="entry name" value="UbiA"/>
    <property type="match status" value="1"/>
</dbReference>
<dbReference type="PANTHER" id="PTHR11048">
    <property type="entry name" value="PRENYLTRANSFERASES"/>
    <property type="match status" value="1"/>
</dbReference>
<dbReference type="InterPro" id="IPR030470">
    <property type="entry name" value="UbiA_prenylTrfase_CS"/>
</dbReference>
<evidence type="ECO:0000256" key="5">
    <source>
        <dbReference type="ARBA" id="ARBA00022679"/>
    </source>
</evidence>
<accession>A0A9P5Y4Q2</accession>
<dbReference type="FunFam" id="1.10.357.140:FF:000008">
    <property type="entry name" value="4-hydroxybenzoate octaprenyltransferase"/>
    <property type="match status" value="1"/>
</dbReference>
<dbReference type="InterPro" id="IPR000537">
    <property type="entry name" value="UbiA_prenyltransferase"/>
</dbReference>
<dbReference type="GO" id="GO:0006744">
    <property type="term" value="P:ubiquinone biosynthetic process"/>
    <property type="evidence" value="ECO:0007669"/>
    <property type="project" value="UniProtKB-UniRule"/>
</dbReference>
<evidence type="ECO:0000256" key="9">
    <source>
        <dbReference type="HAMAP-Rule" id="MF_03189"/>
    </source>
</evidence>
<evidence type="ECO:0000256" key="2">
    <source>
        <dbReference type="ARBA" id="ARBA00004141"/>
    </source>
</evidence>
<dbReference type="PROSITE" id="PS00943">
    <property type="entry name" value="UBIA"/>
    <property type="match status" value="1"/>
</dbReference>
<dbReference type="CDD" id="cd13959">
    <property type="entry name" value="PT_UbiA_COQ2"/>
    <property type="match status" value="1"/>
</dbReference>
<dbReference type="PANTHER" id="PTHR11048:SF28">
    <property type="entry name" value="4-HYDROXYBENZOATE POLYPRENYLTRANSFERASE, MITOCHONDRIAL"/>
    <property type="match status" value="1"/>
</dbReference>
<dbReference type="HAMAP" id="MF_01635">
    <property type="entry name" value="UbiA"/>
    <property type="match status" value="1"/>
</dbReference>
<feature type="transmembrane region" description="Helical" evidence="9">
    <location>
        <begin position="99"/>
        <end position="124"/>
    </location>
</feature>
<sequence length="307" mass="34047">MPTQRSSSSASLKSIVKPWIQITRVHKFAGTMVLFWPYAWSLTMVARVLKLDIPSFSFALLLGFIGSSLLHSQCAGCIWNDILDREFDRQVERTKNRPVASGAISVPGALVFLFIHLAILFRMVWNLDEIAFQFGIVAIVVLPGIYPLMKRITYWPQAWLGLAMNTGAPMAWLAFGQGLSNSALTLFAGAWAWTMWYDTIYACQDKRDDVNAGVKSTALLFGSWIKPILSAFATALIASLYVAGIMNNMGTYYHLISVGGGALYLLTEMVTVDLDSPKSCWQTFHRNGFNFGALVWAGVLADYITSM</sequence>
<dbReference type="InterPro" id="IPR044878">
    <property type="entry name" value="UbiA_sf"/>
</dbReference>
<dbReference type="InterPro" id="IPR006370">
    <property type="entry name" value="HB_polyprenyltransferase-like"/>
</dbReference>
<keyword evidence="9" id="KW-0496">Mitochondrion</keyword>
<dbReference type="GO" id="GO:0008412">
    <property type="term" value="F:4-hydroxybenzoate polyprenyltransferase activity"/>
    <property type="evidence" value="ECO:0007669"/>
    <property type="project" value="UniProtKB-EC"/>
</dbReference>
<evidence type="ECO:0000256" key="7">
    <source>
        <dbReference type="ARBA" id="ARBA00022989"/>
    </source>
</evidence>
<evidence type="ECO:0000313" key="10">
    <source>
        <dbReference type="EMBL" id="KAF9461150.1"/>
    </source>
</evidence>
<comment type="function">
    <text evidence="9">Catalyzes the prenylation of para-hydroxybenzoate (PHB) with an all-trans polyprenyl group. Mediates the second step in the final reaction sequence of coenzyme Q (CoQ) biosynthesis, which is the condensation of the polyisoprenoid side chain with PHB, generating the first membrane-bound Q intermediate.</text>
</comment>
<dbReference type="GO" id="GO:0008299">
    <property type="term" value="P:isoprenoid biosynthetic process"/>
    <property type="evidence" value="ECO:0007669"/>
    <property type="project" value="UniProtKB-UniRule"/>
</dbReference>
<keyword evidence="9" id="KW-0831">Ubiquinone biosynthesis</keyword>
<evidence type="ECO:0000256" key="6">
    <source>
        <dbReference type="ARBA" id="ARBA00022692"/>
    </source>
</evidence>
<comment type="caution">
    <text evidence="10">The sequence shown here is derived from an EMBL/GenBank/DDBJ whole genome shotgun (WGS) entry which is preliminary data.</text>
</comment>
<feature type="transmembrane region" description="Helical" evidence="9">
    <location>
        <begin position="130"/>
        <end position="149"/>
    </location>
</feature>
<evidence type="ECO:0000256" key="4">
    <source>
        <dbReference type="ARBA" id="ARBA00005985"/>
    </source>
</evidence>
<evidence type="ECO:0000256" key="1">
    <source>
        <dbReference type="ARBA" id="ARBA00001946"/>
    </source>
</evidence>
<reference evidence="10" key="1">
    <citation type="submission" date="2020-11" db="EMBL/GenBank/DDBJ databases">
        <authorList>
            <consortium name="DOE Joint Genome Institute"/>
            <person name="Ahrendt S."/>
            <person name="Riley R."/>
            <person name="Andreopoulos W."/>
            <person name="Labutti K."/>
            <person name="Pangilinan J."/>
            <person name="Ruiz-Duenas F.J."/>
            <person name="Barrasa J.M."/>
            <person name="Sanchez-Garcia M."/>
            <person name="Camarero S."/>
            <person name="Miyauchi S."/>
            <person name="Serrano A."/>
            <person name="Linde D."/>
            <person name="Babiker R."/>
            <person name="Drula E."/>
            <person name="Ayuso-Fernandez I."/>
            <person name="Pacheco R."/>
            <person name="Padilla G."/>
            <person name="Ferreira P."/>
            <person name="Barriuso J."/>
            <person name="Kellner H."/>
            <person name="Castanera R."/>
            <person name="Alfaro M."/>
            <person name="Ramirez L."/>
            <person name="Pisabarro A.G."/>
            <person name="Kuo A."/>
            <person name="Tritt A."/>
            <person name="Lipzen A."/>
            <person name="He G."/>
            <person name="Yan M."/>
            <person name="Ng V."/>
            <person name="Cullen D."/>
            <person name="Martin F."/>
            <person name="Rosso M.-N."/>
            <person name="Henrissat B."/>
            <person name="Hibbett D."/>
            <person name="Martinez A.T."/>
            <person name="Grigoriev I.V."/>
        </authorList>
    </citation>
    <scope>NUCLEOTIDE SEQUENCE</scope>
    <source>
        <strain evidence="10">CBS 247.69</strain>
    </source>
</reference>
<keyword evidence="9" id="KW-0999">Mitochondrion inner membrane</keyword>
<comment type="cofactor">
    <cofactor evidence="1 9">
        <name>Mg(2+)</name>
        <dbReference type="ChEBI" id="CHEBI:18420"/>
    </cofactor>
</comment>
<feature type="transmembrane region" description="Helical" evidence="9">
    <location>
        <begin position="287"/>
        <end position="305"/>
    </location>
</feature>
<gene>
    <name evidence="10" type="ORF">BDZ94DRAFT_1168285</name>
</gene>
<dbReference type="Gene3D" id="1.20.120.1780">
    <property type="entry name" value="UbiA prenyltransferase"/>
    <property type="match status" value="1"/>
</dbReference>